<dbReference type="EMBL" id="JADWOX010000002">
    <property type="protein sequence ID" value="MBI1683015.1"/>
    <property type="molecule type" value="Genomic_DNA"/>
</dbReference>
<dbReference type="RefSeq" id="WP_198574954.1">
    <property type="nucleotide sequence ID" value="NZ_JADWOX010000002.1"/>
</dbReference>
<keyword evidence="2" id="KW-1185">Reference proteome</keyword>
<dbReference type="Proteomes" id="UP000639859">
    <property type="component" value="Unassembled WGS sequence"/>
</dbReference>
<sequence>MISVILPAVAPDSASVHALAQLLAQLVPAAVDGLVKEAVIVGVAEPGLDALIEDSGARFVAASGDRGALLAAGAAVARGDWILTLDPARALPDAWRGPVEAHLAGGAGAAALLVPAGGMLARLTAAPLGVLVRRLDYAAGVGFAGLAPEKALAGRLKARRIVL</sequence>
<evidence type="ECO:0000313" key="2">
    <source>
        <dbReference type="Proteomes" id="UP000639859"/>
    </source>
</evidence>
<reference evidence="1 2" key="1">
    <citation type="submission" date="2020-11" db="EMBL/GenBank/DDBJ databases">
        <title>genome sequence of strain KACC 18849.</title>
        <authorList>
            <person name="Gao J."/>
            <person name="Zhang X."/>
        </authorList>
    </citation>
    <scope>NUCLEOTIDE SEQUENCE [LARGE SCALE GENOMIC DNA]</scope>
    <source>
        <strain evidence="1 2">KACC 18849</strain>
    </source>
</reference>
<protein>
    <submittedName>
        <fullName evidence="1">Cell wall biosynthesis glycosyltransferase</fullName>
    </submittedName>
</protein>
<organism evidence="1 2">
    <name type="scientific">Caulobacter hibisci</name>
    <dbReference type="NCBI Taxonomy" id="2035993"/>
    <lineage>
        <taxon>Bacteria</taxon>
        <taxon>Pseudomonadati</taxon>
        <taxon>Pseudomonadota</taxon>
        <taxon>Alphaproteobacteria</taxon>
        <taxon>Caulobacterales</taxon>
        <taxon>Caulobacteraceae</taxon>
        <taxon>Caulobacter</taxon>
    </lineage>
</organism>
<gene>
    <name evidence="1" type="ORF">I4Q42_04970</name>
</gene>
<name>A0ABS0STN3_9CAUL</name>
<evidence type="ECO:0000313" key="1">
    <source>
        <dbReference type="EMBL" id="MBI1683015.1"/>
    </source>
</evidence>
<accession>A0ABS0STN3</accession>
<comment type="caution">
    <text evidence="1">The sequence shown here is derived from an EMBL/GenBank/DDBJ whole genome shotgun (WGS) entry which is preliminary data.</text>
</comment>
<proteinExistence type="predicted"/>